<evidence type="ECO:0000313" key="15">
    <source>
        <dbReference type="Proteomes" id="UP001140011"/>
    </source>
</evidence>
<dbReference type="PROSITE" id="PS50929">
    <property type="entry name" value="ABC_TM1F"/>
    <property type="match status" value="2"/>
</dbReference>
<dbReference type="InterPro" id="IPR003439">
    <property type="entry name" value="ABC_transporter-like_ATP-bd"/>
</dbReference>
<feature type="transmembrane region" description="Helical" evidence="11">
    <location>
        <begin position="145"/>
        <end position="167"/>
    </location>
</feature>
<dbReference type="InterPro" id="IPR011527">
    <property type="entry name" value="ABC1_TM_dom"/>
</dbReference>
<dbReference type="FunFam" id="3.40.50.300:FF:000610">
    <property type="entry name" value="Multidrug resistance-associated ABC transporter"/>
    <property type="match status" value="1"/>
</dbReference>
<evidence type="ECO:0000256" key="2">
    <source>
        <dbReference type="ARBA" id="ARBA00009726"/>
    </source>
</evidence>
<feature type="domain" description="ABC transmembrane type-1" evidence="13">
    <location>
        <begin position="330"/>
        <end position="615"/>
    </location>
</feature>
<evidence type="ECO:0000256" key="7">
    <source>
        <dbReference type="ARBA" id="ARBA00022840"/>
    </source>
</evidence>
<evidence type="ECO:0000256" key="10">
    <source>
        <dbReference type="SAM" id="MobiDB-lite"/>
    </source>
</evidence>
<comment type="similarity">
    <text evidence="2">Belongs to the ABC transporter superfamily. ABCC family. Conjugate transporter (TC 3.A.1.208) subfamily.</text>
</comment>
<dbReference type="PROSITE" id="PS50893">
    <property type="entry name" value="ABC_TRANSPORTER_2"/>
    <property type="match status" value="2"/>
</dbReference>
<evidence type="ECO:0000313" key="14">
    <source>
        <dbReference type="EMBL" id="KAJ2751552.1"/>
    </source>
</evidence>
<dbReference type="EMBL" id="JANBUH010000386">
    <property type="protein sequence ID" value="KAJ2751552.1"/>
    <property type="molecule type" value="Genomic_DNA"/>
</dbReference>
<dbReference type="SMART" id="SM00382">
    <property type="entry name" value="AAA"/>
    <property type="match status" value="2"/>
</dbReference>
<feature type="transmembrane region" description="Helical" evidence="11">
    <location>
        <begin position="977"/>
        <end position="1002"/>
    </location>
</feature>
<evidence type="ECO:0000256" key="11">
    <source>
        <dbReference type="SAM" id="Phobius"/>
    </source>
</evidence>
<evidence type="ECO:0008006" key="16">
    <source>
        <dbReference type="Google" id="ProtNLM"/>
    </source>
</evidence>
<reference evidence="14" key="1">
    <citation type="submission" date="2022-07" db="EMBL/GenBank/DDBJ databases">
        <title>Phylogenomic reconstructions and comparative analyses of Kickxellomycotina fungi.</title>
        <authorList>
            <person name="Reynolds N.K."/>
            <person name="Stajich J.E."/>
            <person name="Barry K."/>
            <person name="Grigoriev I.V."/>
            <person name="Crous P."/>
            <person name="Smith M.E."/>
        </authorList>
    </citation>
    <scope>NUCLEOTIDE SEQUENCE</scope>
    <source>
        <strain evidence="14">BCRC 34297</strain>
    </source>
</reference>
<evidence type="ECO:0000259" key="12">
    <source>
        <dbReference type="PROSITE" id="PS50893"/>
    </source>
</evidence>
<dbReference type="GO" id="GO:0140359">
    <property type="term" value="F:ABC-type transporter activity"/>
    <property type="evidence" value="ECO:0007669"/>
    <property type="project" value="InterPro"/>
</dbReference>
<dbReference type="Pfam" id="PF00664">
    <property type="entry name" value="ABC_membrane"/>
    <property type="match status" value="2"/>
</dbReference>
<dbReference type="InterPro" id="IPR027417">
    <property type="entry name" value="P-loop_NTPase"/>
</dbReference>
<sequence length="1590" mass="175421">MSFLPKQHAGVCQLQSALFWRWDWERDPCIRAVFVDALPPVLVAAMAWKLLGSPMLSAAKLTSPPWLVGSAASQKDNRMWIGPLVACLALVQALVQAVATYRLLFAEPLATPLVLAAAVVLVSWLAATVSAVGQFRRYLQHRRNGYFGLFSPALQGFVAASLVSNLAEVYFAFFVRTRWHASIDSSNVRLLIVLGITTTVSLLLLIVRDLPKRSAAIALPEESEMLMDSTDTSSINVRSLTHAAPAKQLSPEVGSSILSNALFCWVNGFLELGKRRQPQQDDLYEPPSKFTPASAWARFDAQAKPGRNLLWQLLWTFKFEIAEQAVLNPIVIALDYAQPFIMQQILRFIDNYSKDHSIGLRYGFFLAGTMLASNILLTFVEQQQAWHSRSLSVYVRNIVVFKLTQKIARRKAKEASHEPSEANGGKDTSEGRAYNVLTTDVSRLSKMSALVQAIFVLPSQQIVGAWYMYHLLGLAGVVGTLLLVVVLRVSQSLIGRANTIEEKLGSLNDQRLATTSEVIRGIASVKLFGWGSRFIDVVGEKRARQLKTLWQRAKTWSLIHFVTLGSLPFINFAMFAIYSTRHDINAETIFTAVAVFMLIQRSVDWMPGLFAEAVSVVVSFRRIESYLSQPDAQPLDDRVRTGSETAVGFQDAYLTWNHPLPAGIERQSGATTPTTNSATPFSLSGLDILFPTGQLSLIGGPTGSGKSSVLSALIGEMTLLSGQVLIPTSVSERATAGQFGGQTTTVLSDIAYVSQEPWLRNATIRDNILFGETYCQNRYEQVLRVCALIPDLRILPAGDMSEVGERGITLSGGQKQRVALARAIYSSRRILLIDDCLSAVDAHTGKHILHRCLLSDSDLMRGRTRILVTHHMPMCLPHCQFVVMMRGGVVEFQGPPTDLSPAKLALDASNDSNDDIDAGAESERDVGPTQDELNAKRTAAAVAAASTDANAVQRAHGRIVEDEVRLQGLIKLDTWRLYLTQCGGWPFVISCLGCIVATQFLATYKDYYLATRLGRKTGSDKSKGSSSGDKVLHWLVVYLAISFLSAVISTLTMLWTYRGSLRASVALHDRLLRSIVYATPRFLETTPIGRMMARFAKDMQVIDTDIMEIIFFFLRSLMSALITLVVISSTVPLFTIVGLGVLLVYADLTWSFMQAQRECKRLEATSFAPMISLYSEMIPGCDTIRAFDMHQAYMEEMRSRFTAYLSADFILRSTRRWLGMRIGLTSSMVSFSTAMFILLSIDSFNSGLAGFVLIYAVNFWTEAIVVVRRYSDLELSLNCVERAHQYMVIDQEAASTTQLENRPASEWPSTGALAVRDLVVGYTSSTPVLHAISFTVRHGEKIGIVGRTGAGKSTLSLALLRFIEATSGQILLDGVDISTLGLEELRQSITIIPQDPVLFDGTIRFNLDPFSDHSDALLLDALRRTTLLKECQSSSGDSSTEAEGLVRLGAKSSVAAFVSLDDLIVSNGQNLSLGQRQLVALARALVRRSKLVVMDEATASVDFQTDENMQRAIRGSEFSDSTLLCIAHRLRTIIDYDRVLVLDDGKVIEFDTPDNLINREGSSYFRWLCESSGEFDLLQSLAKNKANGMK</sequence>
<keyword evidence="8 11" id="KW-1133">Transmembrane helix</keyword>
<feature type="domain" description="ABC transporter" evidence="12">
    <location>
        <begin position="664"/>
        <end position="912"/>
    </location>
</feature>
<keyword evidence="4 11" id="KW-0812">Transmembrane</keyword>
<dbReference type="FunFam" id="1.20.1560.10:FF:000013">
    <property type="entry name" value="ABC transporter C family member 2"/>
    <property type="match status" value="1"/>
</dbReference>
<evidence type="ECO:0000256" key="8">
    <source>
        <dbReference type="ARBA" id="ARBA00022989"/>
    </source>
</evidence>
<feature type="transmembrane region" description="Helical" evidence="11">
    <location>
        <begin position="556"/>
        <end position="578"/>
    </location>
</feature>
<dbReference type="CDD" id="cd03250">
    <property type="entry name" value="ABCC_MRP_domain1"/>
    <property type="match status" value="1"/>
</dbReference>
<feature type="transmembrane region" description="Helical" evidence="11">
    <location>
        <begin position="1222"/>
        <end position="1241"/>
    </location>
</feature>
<comment type="caution">
    <text evidence="14">The sequence shown here is derived from an EMBL/GenBank/DDBJ whole genome shotgun (WGS) entry which is preliminary data.</text>
</comment>
<feature type="transmembrane region" description="Helical" evidence="11">
    <location>
        <begin position="466"/>
        <end position="487"/>
    </location>
</feature>
<accession>A0A9W8L8F7</accession>
<dbReference type="InterPro" id="IPR017871">
    <property type="entry name" value="ABC_transporter-like_CS"/>
</dbReference>
<keyword evidence="3" id="KW-0813">Transport</keyword>
<evidence type="ECO:0000256" key="6">
    <source>
        <dbReference type="ARBA" id="ARBA00022741"/>
    </source>
</evidence>
<protein>
    <recommendedName>
        <fullName evidence="16">P-loop containing nucleoside triphosphate hydrolase protein</fullName>
    </recommendedName>
</protein>
<feature type="domain" description="ABC transmembrane type-1" evidence="13">
    <location>
        <begin position="1020"/>
        <end position="1275"/>
    </location>
</feature>
<feature type="transmembrane region" description="Helical" evidence="11">
    <location>
        <begin position="1031"/>
        <end position="1055"/>
    </location>
</feature>
<dbReference type="Proteomes" id="UP001140011">
    <property type="component" value="Unassembled WGS sequence"/>
</dbReference>
<dbReference type="CDD" id="cd18604">
    <property type="entry name" value="ABC_6TM_VMR1_D2_like"/>
    <property type="match status" value="1"/>
</dbReference>
<keyword evidence="7" id="KW-0067">ATP-binding</keyword>
<feature type="transmembrane region" description="Helical" evidence="11">
    <location>
        <begin position="1247"/>
        <end position="1267"/>
    </location>
</feature>
<proteinExistence type="inferred from homology"/>
<evidence type="ECO:0000256" key="1">
    <source>
        <dbReference type="ARBA" id="ARBA00004141"/>
    </source>
</evidence>
<feature type="transmembrane region" description="Helical" evidence="11">
    <location>
        <begin position="80"/>
        <end position="101"/>
    </location>
</feature>
<comment type="subcellular location">
    <subcellularLocation>
        <location evidence="1">Membrane</location>
        <topology evidence="1">Multi-pass membrane protein</topology>
    </subcellularLocation>
</comment>
<evidence type="ECO:0000256" key="4">
    <source>
        <dbReference type="ARBA" id="ARBA00022692"/>
    </source>
</evidence>
<dbReference type="GO" id="GO:0005524">
    <property type="term" value="F:ATP binding"/>
    <property type="evidence" value="ECO:0007669"/>
    <property type="project" value="UniProtKB-KW"/>
</dbReference>
<dbReference type="InterPro" id="IPR050173">
    <property type="entry name" value="ABC_transporter_C-like"/>
</dbReference>
<feature type="transmembrane region" description="Helical" evidence="11">
    <location>
        <begin position="362"/>
        <end position="380"/>
    </location>
</feature>
<dbReference type="Pfam" id="PF00005">
    <property type="entry name" value="ABC_tran"/>
    <property type="match status" value="2"/>
</dbReference>
<gene>
    <name evidence="14" type="ORF">GGI19_004406</name>
</gene>
<feature type="transmembrane region" description="Helical" evidence="11">
    <location>
        <begin position="113"/>
        <end position="133"/>
    </location>
</feature>
<dbReference type="PANTHER" id="PTHR24223">
    <property type="entry name" value="ATP-BINDING CASSETTE SUB-FAMILY C"/>
    <property type="match status" value="1"/>
</dbReference>
<feature type="domain" description="ABC transporter" evidence="12">
    <location>
        <begin position="1313"/>
        <end position="1569"/>
    </location>
</feature>
<keyword evidence="5" id="KW-0677">Repeat</keyword>
<dbReference type="SUPFAM" id="SSF52540">
    <property type="entry name" value="P-loop containing nucleoside triphosphate hydrolases"/>
    <property type="match status" value="2"/>
</dbReference>
<evidence type="ECO:0000259" key="13">
    <source>
        <dbReference type="PROSITE" id="PS50929"/>
    </source>
</evidence>
<feature type="region of interest" description="Disordered" evidence="10">
    <location>
        <begin position="412"/>
        <end position="431"/>
    </location>
</feature>
<dbReference type="PANTHER" id="PTHR24223:SF356">
    <property type="entry name" value="ATP-BINDING CASSETTE TRANSPORTER ABC4"/>
    <property type="match status" value="1"/>
</dbReference>
<feature type="transmembrane region" description="Helical" evidence="11">
    <location>
        <begin position="187"/>
        <end position="207"/>
    </location>
</feature>
<dbReference type="Gene3D" id="3.40.50.300">
    <property type="entry name" value="P-loop containing nucleotide triphosphate hydrolases"/>
    <property type="match status" value="2"/>
</dbReference>
<keyword evidence="6" id="KW-0547">Nucleotide-binding</keyword>
<keyword evidence="9 11" id="KW-0472">Membrane</keyword>
<organism evidence="14 15">
    <name type="scientific">Coemansia pectinata</name>
    <dbReference type="NCBI Taxonomy" id="1052879"/>
    <lineage>
        <taxon>Eukaryota</taxon>
        <taxon>Fungi</taxon>
        <taxon>Fungi incertae sedis</taxon>
        <taxon>Zoopagomycota</taxon>
        <taxon>Kickxellomycotina</taxon>
        <taxon>Kickxellomycetes</taxon>
        <taxon>Kickxellales</taxon>
        <taxon>Kickxellaceae</taxon>
        <taxon>Coemansia</taxon>
    </lineage>
</organism>
<dbReference type="GO" id="GO:0016020">
    <property type="term" value="C:membrane"/>
    <property type="evidence" value="ECO:0007669"/>
    <property type="project" value="UniProtKB-SubCell"/>
</dbReference>
<dbReference type="GO" id="GO:0016887">
    <property type="term" value="F:ATP hydrolysis activity"/>
    <property type="evidence" value="ECO:0007669"/>
    <property type="project" value="InterPro"/>
</dbReference>
<dbReference type="CDD" id="cd03244">
    <property type="entry name" value="ABCC_MRP_domain2"/>
    <property type="match status" value="1"/>
</dbReference>
<dbReference type="PROSITE" id="PS00211">
    <property type="entry name" value="ABC_TRANSPORTER_1"/>
    <property type="match status" value="2"/>
</dbReference>
<dbReference type="SUPFAM" id="SSF90123">
    <property type="entry name" value="ABC transporter transmembrane region"/>
    <property type="match status" value="2"/>
</dbReference>
<dbReference type="InterPro" id="IPR003593">
    <property type="entry name" value="AAA+_ATPase"/>
</dbReference>
<evidence type="ECO:0000256" key="5">
    <source>
        <dbReference type="ARBA" id="ARBA00022737"/>
    </source>
</evidence>
<evidence type="ECO:0000256" key="3">
    <source>
        <dbReference type="ARBA" id="ARBA00022448"/>
    </source>
</evidence>
<evidence type="ECO:0000256" key="9">
    <source>
        <dbReference type="ARBA" id="ARBA00023136"/>
    </source>
</evidence>
<name>A0A9W8L8F7_9FUNG</name>
<dbReference type="OrthoDB" id="6500128at2759"/>
<keyword evidence="15" id="KW-1185">Reference proteome</keyword>
<dbReference type="InterPro" id="IPR036640">
    <property type="entry name" value="ABC1_TM_sf"/>
</dbReference>
<dbReference type="Gene3D" id="1.20.1560.10">
    <property type="entry name" value="ABC transporter type 1, transmembrane domain"/>
    <property type="match status" value="2"/>
</dbReference>